<evidence type="ECO:0000256" key="2">
    <source>
        <dbReference type="ARBA" id="ARBA00022490"/>
    </source>
</evidence>
<evidence type="ECO:0000256" key="1">
    <source>
        <dbReference type="ARBA" id="ARBA00008226"/>
    </source>
</evidence>
<comment type="subunit">
    <text evidence="13">Homodimer.</text>
</comment>
<evidence type="ECO:0000259" key="14">
    <source>
        <dbReference type="PROSITE" id="PS50862"/>
    </source>
</evidence>
<dbReference type="GO" id="GO:0005524">
    <property type="term" value="F:ATP binding"/>
    <property type="evidence" value="ECO:0007669"/>
    <property type="project" value="UniProtKB-UniRule"/>
</dbReference>
<dbReference type="EC" id="6.1.1.3" evidence="13"/>
<dbReference type="Pfam" id="PF00587">
    <property type="entry name" value="tRNA-synt_2b"/>
    <property type="match status" value="1"/>
</dbReference>
<dbReference type="Pfam" id="PF02824">
    <property type="entry name" value="TGS"/>
    <property type="match status" value="1"/>
</dbReference>
<dbReference type="GO" id="GO:0004829">
    <property type="term" value="F:threonine-tRNA ligase activity"/>
    <property type="evidence" value="ECO:0007669"/>
    <property type="project" value="UniProtKB-UniRule"/>
</dbReference>
<comment type="subcellular location">
    <subcellularLocation>
        <location evidence="13">Cytoplasm</location>
    </subcellularLocation>
</comment>
<dbReference type="CDD" id="cd00860">
    <property type="entry name" value="ThrRS_anticodon"/>
    <property type="match status" value="1"/>
</dbReference>
<keyword evidence="7 13" id="KW-0862">Zinc</keyword>
<evidence type="ECO:0000256" key="8">
    <source>
        <dbReference type="ARBA" id="ARBA00022840"/>
    </source>
</evidence>
<dbReference type="SUPFAM" id="SSF81271">
    <property type="entry name" value="TGS-like"/>
    <property type="match status" value="1"/>
</dbReference>
<dbReference type="PRINTS" id="PR01047">
    <property type="entry name" value="TRNASYNTHTHR"/>
</dbReference>
<gene>
    <name evidence="13 16" type="primary">thrS</name>
    <name evidence="16" type="ORF">HF872_08475</name>
</gene>
<keyword evidence="2 13" id="KW-0963">Cytoplasm</keyword>
<name>A0A848C279_9FIRM</name>
<dbReference type="GO" id="GO:0000049">
    <property type="term" value="F:tRNA binding"/>
    <property type="evidence" value="ECO:0007669"/>
    <property type="project" value="UniProtKB-KW"/>
</dbReference>
<evidence type="ECO:0000256" key="13">
    <source>
        <dbReference type="HAMAP-Rule" id="MF_00184"/>
    </source>
</evidence>
<organism evidence="16 17">
    <name type="scientific">Megasphaera hexanoica</name>
    <dbReference type="NCBI Taxonomy" id="1675036"/>
    <lineage>
        <taxon>Bacteria</taxon>
        <taxon>Bacillati</taxon>
        <taxon>Bacillota</taxon>
        <taxon>Negativicutes</taxon>
        <taxon>Veillonellales</taxon>
        <taxon>Veillonellaceae</taxon>
        <taxon>Megasphaera</taxon>
    </lineage>
</organism>
<dbReference type="Gene3D" id="3.30.54.20">
    <property type="match status" value="1"/>
</dbReference>
<dbReference type="Pfam" id="PF03129">
    <property type="entry name" value="HGTP_anticodon"/>
    <property type="match status" value="1"/>
</dbReference>
<dbReference type="PANTHER" id="PTHR11451">
    <property type="entry name" value="THREONINE-TRNA LIGASE"/>
    <property type="match status" value="1"/>
</dbReference>
<dbReference type="FunFam" id="3.30.930.10:FF:000002">
    <property type="entry name" value="Threonine--tRNA ligase"/>
    <property type="match status" value="1"/>
</dbReference>
<dbReference type="InterPro" id="IPR012676">
    <property type="entry name" value="TGS-like"/>
</dbReference>
<dbReference type="CDD" id="cd01667">
    <property type="entry name" value="TGS_ThrRS"/>
    <property type="match status" value="1"/>
</dbReference>
<dbReference type="NCBIfam" id="TIGR00418">
    <property type="entry name" value="thrS"/>
    <property type="match status" value="1"/>
</dbReference>
<dbReference type="InterPro" id="IPR045864">
    <property type="entry name" value="aa-tRNA-synth_II/BPL/LPL"/>
</dbReference>
<evidence type="ECO:0000256" key="12">
    <source>
        <dbReference type="ARBA" id="ARBA00049515"/>
    </source>
</evidence>
<evidence type="ECO:0000313" key="17">
    <source>
        <dbReference type="Proteomes" id="UP000591071"/>
    </source>
</evidence>
<dbReference type="GO" id="GO:0006435">
    <property type="term" value="P:threonyl-tRNA aminoacylation"/>
    <property type="evidence" value="ECO:0007669"/>
    <property type="project" value="UniProtKB-UniRule"/>
</dbReference>
<dbReference type="GO" id="GO:0016740">
    <property type="term" value="F:transferase activity"/>
    <property type="evidence" value="ECO:0007669"/>
    <property type="project" value="UniProtKB-ARBA"/>
</dbReference>
<dbReference type="FunFam" id="3.30.54.20:FF:000002">
    <property type="entry name" value="Threonine--tRNA ligase"/>
    <property type="match status" value="1"/>
</dbReference>
<keyword evidence="6 13" id="KW-0547">Nucleotide-binding</keyword>
<comment type="caution">
    <text evidence="13">Lacks conserved residue(s) required for the propagation of feature annotation.</text>
</comment>
<keyword evidence="3 13" id="KW-0820">tRNA-binding</keyword>
<keyword evidence="8 13" id="KW-0067">ATP-binding</keyword>
<dbReference type="InterPro" id="IPR004154">
    <property type="entry name" value="Anticodon-bd"/>
</dbReference>
<comment type="similarity">
    <text evidence="1 13">Belongs to the class-II aminoacyl-tRNA synthetase family.</text>
</comment>
<evidence type="ECO:0000256" key="5">
    <source>
        <dbReference type="ARBA" id="ARBA00022723"/>
    </source>
</evidence>
<dbReference type="SMART" id="SM00863">
    <property type="entry name" value="tRNA_SAD"/>
    <property type="match status" value="1"/>
</dbReference>
<evidence type="ECO:0000256" key="6">
    <source>
        <dbReference type="ARBA" id="ARBA00022741"/>
    </source>
</evidence>
<dbReference type="InterPro" id="IPR033728">
    <property type="entry name" value="ThrRS_core"/>
</dbReference>
<comment type="caution">
    <text evidence="16">The sequence shown here is derived from an EMBL/GenBank/DDBJ whole genome shotgun (WGS) entry which is preliminary data.</text>
</comment>
<dbReference type="InterPro" id="IPR018163">
    <property type="entry name" value="Thr/Ala-tRNA-synth_IIc_edit"/>
</dbReference>
<sequence>MAELILKDGSKKVFADGISLAEAVKQLSNSLAKKVLVAKVNGEVTDLREPITDGSTVEFLTFDDQAGKDTLRHTASHVMAQAIQHLFPGVKFAIGPSIENGFYYDLDTEHRFTQEDFPAIEAEMAKIVKENLPLTKEVVSREDALKLFKEAGQDYKVELIQDLPEDAEISLYRQGDFVDLCAGPHTASTGAVKAFKLQTVAGAYWRGDEHNKMLQRIYGTAFEKKSDLDDYLHMLEEAEKRDHRKLGKQLDLFSFHEEGPGFPFFHAKGMVLRKTLLKLWYELHDEAEYDEISTPTILSRHLWEQSGHWDHYRENMYFTTIDDEPYAIKPMNCPGGILVYKSNVHSYRDFPMRMAELGLVHRHELHGALHGLFRVRCFTQDDAHIFMLPSQMKQEISGVMDLIDKAYKIFGLDYHVELSTRPEDSMGSDEIWDLATKTLREVIEEKGVPFQINEGDGAFYGPKLDFHVKDSIGRTWQCGTIQLDMLMPERFDMTYIGEDGQKHRPVMVHRTVFGSVERFLGILIENYNGAFPVWLAPVQVKFLPISDKHLAYAKELRKKFKKMGIRVEVDESNEKIGYKIRKAQMEKVPYMAVIGDKEMENNTLSIRDRAKGDIGTQPVDDFIAHVQELTATRKG</sequence>
<dbReference type="Proteomes" id="UP000591071">
    <property type="component" value="Unassembled WGS sequence"/>
</dbReference>
<dbReference type="PANTHER" id="PTHR11451:SF44">
    <property type="entry name" value="THREONINE--TRNA LIGASE, CHLOROPLASTIC_MITOCHONDRIAL 2"/>
    <property type="match status" value="1"/>
</dbReference>
<dbReference type="FunFam" id="3.30.980.10:FF:000005">
    <property type="entry name" value="Threonyl-tRNA synthetase, mitochondrial"/>
    <property type="match status" value="1"/>
</dbReference>
<dbReference type="SUPFAM" id="SSF52954">
    <property type="entry name" value="Class II aaRS ABD-related"/>
    <property type="match status" value="1"/>
</dbReference>
<dbReference type="CDD" id="cd00771">
    <property type="entry name" value="ThrRS_core"/>
    <property type="match status" value="1"/>
</dbReference>
<evidence type="ECO:0000256" key="7">
    <source>
        <dbReference type="ARBA" id="ARBA00022833"/>
    </source>
</evidence>
<proteinExistence type="inferred from homology"/>
<evidence type="ECO:0000256" key="11">
    <source>
        <dbReference type="ARBA" id="ARBA00023146"/>
    </source>
</evidence>
<keyword evidence="10 13" id="KW-0648">Protein biosynthesis</keyword>
<keyword evidence="9 13" id="KW-0694">RNA-binding</keyword>
<reference evidence="16 17" key="1">
    <citation type="submission" date="2020-04" db="EMBL/GenBank/DDBJ databases">
        <authorList>
            <person name="Hitch T.C.A."/>
            <person name="Wylensek D."/>
            <person name="Clavel T."/>
        </authorList>
    </citation>
    <scope>NUCLEOTIDE SEQUENCE [LARGE SCALE GENOMIC DNA]</scope>
    <source>
        <strain evidence="16 17">Oil-RF-744-FAT-WT-6-1</strain>
    </source>
</reference>
<dbReference type="Gene3D" id="3.30.930.10">
    <property type="entry name" value="Bira Bifunctional Protein, Domain 2"/>
    <property type="match status" value="1"/>
</dbReference>
<dbReference type="SUPFAM" id="SSF55186">
    <property type="entry name" value="ThrRS/AlaRS common domain"/>
    <property type="match status" value="1"/>
</dbReference>
<protein>
    <recommendedName>
        <fullName evidence="13">Threonine--tRNA ligase</fullName>
        <ecNumber evidence="13">6.1.1.3</ecNumber>
    </recommendedName>
    <alternativeName>
        <fullName evidence="13">Threonyl-tRNA synthetase</fullName>
        <shortName evidence="13">ThrRS</shortName>
    </alternativeName>
</protein>
<dbReference type="InterPro" id="IPR047246">
    <property type="entry name" value="ThrRS_anticodon"/>
</dbReference>
<dbReference type="InterPro" id="IPR002314">
    <property type="entry name" value="aa-tRNA-synt_IIb"/>
</dbReference>
<dbReference type="GO" id="GO:0046872">
    <property type="term" value="F:metal ion binding"/>
    <property type="evidence" value="ECO:0007669"/>
    <property type="project" value="UniProtKB-KW"/>
</dbReference>
<dbReference type="InterPro" id="IPR002320">
    <property type="entry name" value="Thr-tRNA-ligase_IIa"/>
</dbReference>
<keyword evidence="11 13" id="KW-0030">Aminoacyl-tRNA synthetase</keyword>
<dbReference type="PROSITE" id="PS50862">
    <property type="entry name" value="AA_TRNA_LIGASE_II"/>
    <property type="match status" value="1"/>
</dbReference>
<dbReference type="InterPro" id="IPR004095">
    <property type="entry name" value="TGS"/>
</dbReference>
<feature type="domain" description="Aminoacyl-transfer RNA synthetases class-II family profile" evidence="14">
    <location>
        <begin position="269"/>
        <end position="532"/>
    </location>
</feature>
<keyword evidence="4 13" id="KW-0436">Ligase</keyword>
<feature type="binding site" evidence="13">
    <location>
        <position position="384"/>
    </location>
    <ligand>
        <name>Zn(2+)</name>
        <dbReference type="ChEBI" id="CHEBI:29105"/>
        <note>catalytic</note>
    </ligand>
</feature>
<dbReference type="SUPFAM" id="SSF55681">
    <property type="entry name" value="Class II aaRS and biotin synthetases"/>
    <property type="match status" value="1"/>
</dbReference>
<evidence type="ECO:0000259" key="15">
    <source>
        <dbReference type="PROSITE" id="PS51880"/>
    </source>
</evidence>
<dbReference type="RefSeq" id="WP_170087709.1">
    <property type="nucleotide sequence ID" value="NZ_JABAFG010000013.1"/>
</dbReference>
<dbReference type="InterPro" id="IPR036621">
    <property type="entry name" value="Anticodon-bd_dom_sf"/>
</dbReference>
<evidence type="ECO:0000313" key="16">
    <source>
        <dbReference type="EMBL" id="NME28653.1"/>
    </source>
</evidence>
<dbReference type="HAMAP" id="MF_00184">
    <property type="entry name" value="Thr_tRNA_synth"/>
    <property type="match status" value="1"/>
</dbReference>
<feature type="domain" description="TGS" evidence="15">
    <location>
        <begin position="1"/>
        <end position="61"/>
    </location>
</feature>
<evidence type="ECO:0000256" key="3">
    <source>
        <dbReference type="ARBA" id="ARBA00022555"/>
    </source>
</evidence>
<dbReference type="GO" id="GO:0140096">
    <property type="term" value="F:catalytic activity, acting on a protein"/>
    <property type="evidence" value="ECO:0007669"/>
    <property type="project" value="UniProtKB-ARBA"/>
</dbReference>
<keyword evidence="5 13" id="KW-0479">Metal-binding</keyword>
<dbReference type="Gene3D" id="3.40.50.800">
    <property type="entry name" value="Anticodon-binding domain"/>
    <property type="match status" value="1"/>
</dbReference>
<dbReference type="EMBL" id="JABAFG010000013">
    <property type="protein sequence ID" value="NME28653.1"/>
    <property type="molecule type" value="Genomic_DNA"/>
</dbReference>
<comment type="catalytic activity">
    <reaction evidence="12 13">
        <text>tRNA(Thr) + L-threonine + ATP = L-threonyl-tRNA(Thr) + AMP + diphosphate + H(+)</text>
        <dbReference type="Rhea" id="RHEA:24624"/>
        <dbReference type="Rhea" id="RHEA-COMP:9670"/>
        <dbReference type="Rhea" id="RHEA-COMP:9704"/>
        <dbReference type="ChEBI" id="CHEBI:15378"/>
        <dbReference type="ChEBI" id="CHEBI:30616"/>
        <dbReference type="ChEBI" id="CHEBI:33019"/>
        <dbReference type="ChEBI" id="CHEBI:57926"/>
        <dbReference type="ChEBI" id="CHEBI:78442"/>
        <dbReference type="ChEBI" id="CHEBI:78534"/>
        <dbReference type="ChEBI" id="CHEBI:456215"/>
        <dbReference type="EC" id="6.1.1.3"/>
    </reaction>
</comment>
<evidence type="ECO:0000256" key="9">
    <source>
        <dbReference type="ARBA" id="ARBA00022884"/>
    </source>
</evidence>
<dbReference type="InterPro" id="IPR012675">
    <property type="entry name" value="Beta-grasp_dom_sf"/>
</dbReference>
<feature type="binding site" evidence="13">
    <location>
        <position position="333"/>
    </location>
    <ligand>
        <name>Zn(2+)</name>
        <dbReference type="ChEBI" id="CHEBI:29105"/>
        <note>catalytic</note>
    </ligand>
</feature>
<dbReference type="Pfam" id="PF07973">
    <property type="entry name" value="tRNA_SAD"/>
    <property type="match status" value="1"/>
</dbReference>
<dbReference type="Gene3D" id="3.30.980.10">
    <property type="entry name" value="Threonyl-trna Synthetase, Chain A, domain 2"/>
    <property type="match status" value="1"/>
</dbReference>
<dbReference type="GO" id="GO:0005737">
    <property type="term" value="C:cytoplasm"/>
    <property type="evidence" value="ECO:0007669"/>
    <property type="project" value="UniProtKB-SubCell"/>
</dbReference>
<evidence type="ECO:0000256" key="4">
    <source>
        <dbReference type="ARBA" id="ARBA00022598"/>
    </source>
</evidence>
<comment type="cofactor">
    <cofactor evidence="13">
        <name>Zn(2+)</name>
        <dbReference type="ChEBI" id="CHEBI:29105"/>
    </cofactor>
    <text evidence="13">Binds 1 zinc ion per subunit.</text>
</comment>
<dbReference type="Gene3D" id="3.10.20.30">
    <property type="match status" value="1"/>
</dbReference>
<dbReference type="InterPro" id="IPR006195">
    <property type="entry name" value="aa-tRNA-synth_II"/>
</dbReference>
<accession>A0A848C279</accession>
<dbReference type="InterPro" id="IPR012947">
    <property type="entry name" value="tRNA_SAD"/>
</dbReference>
<evidence type="ECO:0000256" key="10">
    <source>
        <dbReference type="ARBA" id="ARBA00022917"/>
    </source>
</evidence>
<dbReference type="PROSITE" id="PS51880">
    <property type="entry name" value="TGS"/>
    <property type="match status" value="1"/>
</dbReference>
<dbReference type="AlphaFoldDB" id="A0A848C279"/>
<feature type="binding site" evidence="13">
    <location>
        <position position="509"/>
    </location>
    <ligand>
        <name>Zn(2+)</name>
        <dbReference type="ChEBI" id="CHEBI:29105"/>
        <note>catalytic</note>
    </ligand>
</feature>
<dbReference type="FunFam" id="3.40.50.800:FF:000001">
    <property type="entry name" value="Threonine--tRNA ligase"/>
    <property type="match status" value="1"/>
</dbReference>